<gene>
    <name evidence="3" type="ORF">DFJ43DRAFT_1129029</name>
</gene>
<evidence type="ECO:0000256" key="1">
    <source>
        <dbReference type="SAM" id="MobiDB-lite"/>
    </source>
</evidence>
<name>A0AA38JT78_9AGAR</name>
<keyword evidence="2" id="KW-1133">Transmembrane helix</keyword>
<feature type="transmembrane region" description="Helical" evidence="2">
    <location>
        <begin position="423"/>
        <end position="443"/>
    </location>
</feature>
<comment type="caution">
    <text evidence="3">The sequence shown here is derived from an EMBL/GenBank/DDBJ whole genome shotgun (WGS) entry which is preliminary data.</text>
</comment>
<keyword evidence="2" id="KW-0472">Membrane</keyword>
<keyword evidence="2" id="KW-0812">Transmembrane</keyword>
<dbReference type="EMBL" id="JANVFO010000003">
    <property type="protein sequence ID" value="KAJ3736858.1"/>
    <property type="molecule type" value="Genomic_DNA"/>
</dbReference>
<organism evidence="3 4">
    <name type="scientific">Lentinula guzmanii</name>
    <dbReference type="NCBI Taxonomy" id="2804957"/>
    <lineage>
        <taxon>Eukaryota</taxon>
        <taxon>Fungi</taxon>
        <taxon>Dikarya</taxon>
        <taxon>Basidiomycota</taxon>
        <taxon>Agaricomycotina</taxon>
        <taxon>Agaricomycetes</taxon>
        <taxon>Agaricomycetidae</taxon>
        <taxon>Agaricales</taxon>
        <taxon>Marasmiineae</taxon>
        <taxon>Omphalotaceae</taxon>
        <taxon>Lentinula</taxon>
    </lineage>
</organism>
<proteinExistence type="predicted"/>
<dbReference type="AlphaFoldDB" id="A0AA38JT78"/>
<evidence type="ECO:0000313" key="3">
    <source>
        <dbReference type="EMBL" id="KAJ3736858.1"/>
    </source>
</evidence>
<protein>
    <submittedName>
        <fullName evidence="3">Uncharacterized protein</fullName>
    </submittedName>
</protein>
<evidence type="ECO:0000313" key="4">
    <source>
        <dbReference type="Proteomes" id="UP001176059"/>
    </source>
</evidence>
<sequence>MRVKQIWVYFPLPSKAKLVWERLTFSKLTTAYFIFSVLHCLVQLALQARAFTINANSANFLFNISLQAHAFNQSVPYLVGSQLFLCPDVPTALKFDIGKCSVVWNGTAAHNNVTTLDLAAIQEGISPAVSSTSASIASASPAFTSSVPVSSPTISSIASATHTAVVKTITQVVHVTATATSPLASTTEEVVDGEDEDDEDDEAEEQSTRAQADAFPQVNVSLLNQPDTVATLSSNCSWSLNYPVSVLDNTKREDIVFMTFQIWVLGMSLVALLNESIPHIIASLSTHAMATAWASYQIVNTRGFESDFSRVITHGACNGVPQLLGGYWTARQDAEYASLALNVAALFISVILSWKLFKTFGWQTFKRVGASLTINRIYKLVLVLSIILQLSFFFMGATVGLWIDSLINGVGAEHGNHPILYRTTSFATMFLLLPWISTGYIGVRKELRIPMIVFLLLSILYLAVWGVMFLADTFRWLFWSWRFFSLMATFSVALTVLAFILGIVCRLNFGKGLLRYLNAQEPLPGDDFTPVTFGSDPEKVAFPSNQQPIPTFSAAFGKGNEVPVPSQMFPTQMGPRFFRSAEPFDSRSVSPIKAPSMAYTRSSVRSSDSLSPTDEGSDMMMRSNTRAMWRAFTSTQMMGIVGPRGKRWIIE</sequence>
<evidence type="ECO:0000256" key="2">
    <source>
        <dbReference type="SAM" id="Phobius"/>
    </source>
</evidence>
<feature type="transmembrane region" description="Helical" evidence="2">
    <location>
        <begin position="336"/>
        <end position="357"/>
    </location>
</feature>
<feature type="transmembrane region" description="Helical" evidence="2">
    <location>
        <begin position="483"/>
        <end position="505"/>
    </location>
</feature>
<accession>A0AA38JT78</accession>
<dbReference type="PANTHER" id="PTHR34391">
    <property type="entry name" value="UPF0658 GOLGI APPARATUS MEMBRANE PROTEIN C1952.10C-RELATED"/>
    <property type="match status" value="1"/>
</dbReference>
<dbReference type="PANTHER" id="PTHR34391:SF2">
    <property type="entry name" value="TRP C-TERMINAL DOMAIN-CONTAINING PROTEIN"/>
    <property type="match status" value="1"/>
</dbReference>
<reference evidence="3" key="1">
    <citation type="submission" date="2022-08" db="EMBL/GenBank/DDBJ databases">
        <authorList>
            <consortium name="DOE Joint Genome Institute"/>
            <person name="Min B."/>
            <person name="Sierra-Patev S."/>
            <person name="Naranjo-Ortiz M."/>
            <person name="Looney B."/>
            <person name="Konkel Z."/>
            <person name="Slot J.C."/>
            <person name="Sakamoto Y."/>
            <person name="Steenwyk J.L."/>
            <person name="Rokas A."/>
            <person name="Carro J."/>
            <person name="Camarero S."/>
            <person name="Ferreira P."/>
            <person name="Molpeceres G."/>
            <person name="Ruiz-duenas F.J."/>
            <person name="Serrano A."/>
            <person name="Henrissat B."/>
            <person name="Drula E."/>
            <person name="Hughes K.W."/>
            <person name="Mata J.L."/>
            <person name="Ishikawa N.K."/>
            <person name="Vargas-Isla R."/>
            <person name="Ushijima S."/>
            <person name="Smith C.A."/>
            <person name="Ahrendt S."/>
            <person name="Andreopoulos W."/>
            <person name="He G."/>
            <person name="LaButti K."/>
            <person name="Lipzen A."/>
            <person name="Ng V."/>
            <person name="Riley R."/>
            <person name="Sandor L."/>
            <person name="Barry K."/>
            <person name="Martinez A.T."/>
            <person name="Xiao Y."/>
            <person name="Gibbons J.G."/>
            <person name="Terashima K."/>
            <person name="Hibbett D.S."/>
            <person name="Grigoriev I.V."/>
        </authorList>
    </citation>
    <scope>NUCLEOTIDE SEQUENCE</scope>
    <source>
        <strain evidence="3">ET3784</strain>
    </source>
</reference>
<feature type="region of interest" description="Disordered" evidence="1">
    <location>
        <begin position="600"/>
        <end position="620"/>
    </location>
</feature>
<feature type="transmembrane region" description="Helical" evidence="2">
    <location>
        <begin position="377"/>
        <end position="403"/>
    </location>
</feature>
<feature type="transmembrane region" description="Helical" evidence="2">
    <location>
        <begin position="255"/>
        <end position="273"/>
    </location>
</feature>
<dbReference type="InterPro" id="IPR040410">
    <property type="entry name" value="UPF0658_Golgi"/>
</dbReference>
<reference evidence="3" key="2">
    <citation type="journal article" date="2023" name="Proc. Natl. Acad. Sci. U.S.A.">
        <title>A global phylogenomic analysis of the shiitake genus Lentinula.</title>
        <authorList>
            <person name="Sierra-Patev S."/>
            <person name="Min B."/>
            <person name="Naranjo-Ortiz M."/>
            <person name="Looney B."/>
            <person name="Konkel Z."/>
            <person name="Slot J.C."/>
            <person name="Sakamoto Y."/>
            <person name="Steenwyk J.L."/>
            <person name="Rokas A."/>
            <person name="Carro J."/>
            <person name="Camarero S."/>
            <person name="Ferreira P."/>
            <person name="Molpeceres G."/>
            <person name="Ruiz-Duenas F.J."/>
            <person name="Serrano A."/>
            <person name="Henrissat B."/>
            <person name="Drula E."/>
            <person name="Hughes K.W."/>
            <person name="Mata J.L."/>
            <person name="Ishikawa N.K."/>
            <person name="Vargas-Isla R."/>
            <person name="Ushijima S."/>
            <person name="Smith C.A."/>
            <person name="Donoghue J."/>
            <person name="Ahrendt S."/>
            <person name="Andreopoulos W."/>
            <person name="He G."/>
            <person name="LaButti K."/>
            <person name="Lipzen A."/>
            <person name="Ng V."/>
            <person name="Riley R."/>
            <person name="Sandor L."/>
            <person name="Barry K."/>
            <person name="Martinez A.T."/>
            <person name="Xiao Y."/>
            <person name="Gibbons J.G."/>
            <person name="Terashima K."/>
            <person name="Grigoriev I.V."/>
            <person name="Hibbett D."/>
        </authorList>
    </citation>
    <scope>NUCLEOTIDE SEQUENCE</scope>
    <source>
        <strain evidence="3">ET3784</strain>
    </source>
</reference>
<feature type="compositionally biased region" description="Acidic residues" evidence="1">
    <location>
        <begin position="189"/>
        <end position="205"/>
    </location>
</feature>
<feature type="compositionally biased region" description="Low complexity" evidence="1">
    <location>
        <begin position="602"/>
        <end position="611"/>
    </location>
</feature>
<keyword evidence="4" id="KW-1185">Reference proteome</keyword>
<dbReference type="Proteomes" id="UP001176059">
    <property type="component" value="Unassembled WGS sequence"/>
</dbReference>
<dbReference type="GO" id="GO:0005794">
    <property type="term" value="C:Golgi apparatus"/>
    <property type="evidence" value="ECO:0007669"/>
    <property type="project" value="TreeGrafter"/>
</dbReference>
<feature type="transmembrane region" description="Helical" evidence="2">
    <location>
        <begin position="450"/>
        <end position="471"/>
    </location>
</feature>
<feature type="region of interest" description="Disordered" evidence="1">
    <location>
        <begin position="183"/>
        <end position="211"/>
    </location>
</feature>